<name>A0A6C2UAA3_PONDE</name>
<feature type="compositionally biased region" description="Basic and acidic residues" evidence="1">
    <location>
        <begin position="48"/>
        <end position="61"/>
    </location>
</feature>
<protein>
    <submittedName>
        <fullName evidence="2">Uncharacterized protein</fullName>
    </submittedName>
</protein>
<organism evidence="2 3">
    <name type="scientific">Pontiella desulfatans</name>
    <dbReference type="NCBI Taxonomy" id="2750659"/>
    <lineage>
        <taxon>Bacteria</taxon>
        <taxon>Pseudomonadati</taxon>
        <taxon>Kiritimatiellota</taxon>
        <taxon>Kiritimatiellia</taxon>
        <taxon>Kiritimatiellales</taxon>
        <taxon>Pontiellaceae</taxon>
        <taxon>Pontiella</taxon>
    </lineage>
</organism>
<dbReference type="AlphaFoldDB" id="A0A6C2UAA3"/>
<dbReference type="RefSeq" id="WP_136082531.1">
    <property type="nucleotide sequence ID" value="NZ_CAAHFG010000004.1"/>
</dbReference>
<keyword evidence="3" id="KW-1185">Reference proteome</keyword>
<accession>A0A6C2UAA3</accession>
<dbReference type="EMBL" id="CAAHFG010000004">
    <property type="protein sequence ID" value="VGO17028.1"/>
    <property type="molecule type" value="Genomic_DNA"/>
</dbReference>
<dbReference type="Proteomes" id="UP000366872">
    <property type="component" value="Unassembled WGS sequence"/>
</dbReference>
<evidence type="ECO:0000313" key="3">
    <source>
        <dbReference type="Proteomes" id="UP000366872"/>
    </source>
</evidence>
<evidence type="ECO:0000313" key="2">
    <source>
        <dbReference type="EMBL" id="VGO17028.1"/>
    </source>
</evidence>
<reference evidence="2 3" key="1">
    <citation type="submission" date="2019-04" db="EMBL/GenBank/DDBJ databases">
        <authorList>
            <person name="Van Vliet M D."/>
        </authorList>
    </citation>
    <scope>NUCLEOTIDE SEQUENCE [LARGE SCALE GENOMIC DNA]</scope>
    <source>
        <strain evidence="2 3">F1</strain>
    </source>
</reference>
<gene>
    <name evidence="2" type="ORF">PDESU_05622</name>
</gene>
<evidence type="ECO:0000256" key="1">
    <source>
        <dbReference type="SAM" id="MobiDB-lite"/>
    </source>
</evidence>
<sequence length="302" mass="33728">MTAKAQRNEEVVSSFLASSRLCGHSLLLGYLVVGLVFQTHAGSIKEREAEIKERSAAKSEEQNPSQSSPSAHSAFGSGTYPSSGGGGSFLGDFLVWLVAAPFQYRADDPTSGSAGGADAEDWADEPHSIFPMHLPGEATVPYVRFDYNRQFADWDTDDARLELGYKFVAFHGRFTRHTDDFDDNLDVRQYYALLRYGGYRPDFLPGTFEAAIGFGVVHHAGDVDDDSSGALTIPLKYHPFEWLGFEFRPAWYRWEKVRMGDYDISASLGLRFLQLRGGYRWIWDDGMVDEQSGFYTGVTVSF</sequence>
<proteinExistence type="predicted"/>
<feature type="region of interest" description="Disordered" evidence="1">
    <location>
        <begin position="48"/>
        <end position="77"/>
    </location>
</feature>
<feature type="compositionally biased region" description="Low complexity" evidence="1">
    <location>
        <begin position="62"/>
        <end position="77"/>
    </location>
</feature>